<dbReference type="SUPFAM" id="SSF55781">
    <property type="entry name" value="GAF domain-like"/>
    <property type="match status" value="1"/>
</dbReference>
<dbReference type="AlphaFoldDB" id="E1ZD26"/>
<evidence type="ECO:0000313" key="4">
    <source>
        <dbReference type="EMBL" id="EFN56344.1"/>
    </source>
</evidence>
<dbReference type="STRING" id="554065.E1ZD26"/>
<dbReference type="InParanoid" id="E1ZD26"/>
<protein>
    <recommendedName>
        <fullName evidence="3">GAF domain-containing protein</fullName>
    </recommendedName>
</protein>
<organism evidence="5">
    <name type="scientific">Chlorella variabilis</name>
    <name type="common">Green alga</name>
    <dbReference type="NCBI Taxonomy" id="554065"/>
    <lineage>
        <taxon>Eukaryota</taxon>
        <taxon>Viridiplantae</taxon>
        <taxon>Chlorophyta</taxon>
        <taxon>core chlorophytes</taxon>
        <taxon>Trebouxiophyceae</taxon>
        <taxon>Chlorellales</taxon>
        <taxon>Chlorellaceae</taxon>
        <taxon>Chlorella clade</taxon>
        <taxon>Chlorella</taxon>
    </lineage>
</organism>
<dbReference type="InterPro" id="IPR003018">
    <property type="entry name" value="GAF"/>
</dbReference>
<dbReference type="InterPro" id="IPR017441">
    <property type="entry name" value="Protein_kinase_ATP_BS"/>
</dbReference>
<dbReference type="PANTHER" id="PTHR43102">
    <property type="entry name" value="SLR1143 PROTEIN"/>
    <property type="match status" value="1"/>
</dbReference>
<feature type="domain" description="GAF" evidence="3">
    <location>
        <begin position="23"/>
        <end position="161"/>
    </location>
</feature>
<proteinExistence type="predicted"/>
<evidence type="ECO:0000256" key="2">
    <source>
        <dbReference type="PROSITE-ProRule" id="PRU10141"/>
    </source>
</evidence>
<dbReference type="Gene3D" id="3.30.200.20">
    <property type="entry name" value="Phosphorylase Kinase, domain 1"/>
    <property type="match status" value="1"/>
</dbReference>
<feature type="binding site" evidence="2">
    <location>
        <position position="389"/>
    </location>
    <ligand>
        <name>ATP</name>
        <dbReference type="ChEBI" id="CHEBI:30616"/>
    </ligand>
</feature>
<keyword evidence="2" id="KW-0067">ATP-binding</keyword>
<name>E1ZD26_CHLVA</name>
<dbReference type="OrthoDB" id="4062651at2759"/>
<dbReference type="Proteomes" id="UP000008141">
    <property type="component" value="Unassembled WGS sequence"/>
</dbReference>
<accession>E1ZD26</accession>
<reference evidence="4 5" key="1">
    <citation type="journal article" date="2010" name="Plant Cell">
        <title>The Chlorella variabilis NC64A genome reveals adaptation to photosymbiosis, coevolution with viruses, and cryptic sex.</title>
        <authorList>
            <person name="Blanc G."/>
            <person name="Duncan G."/>
            <person name="Agarkova I."/>
            <person name="Borodovsky M."/>
            <person name="Gurnon J."/>
            <person name="Kuo A."/>
            <person name="Lindquist E."/>
            <person name="Lucas S."/>
            <person name="Pangilinan J."/>
            <person name="Polle J."/>
            <person name="Salamov A."/>
            <person name="Terry A."/>
            <person name="Yamada T."/>
            <person name="Dunigan D.D."/>
            <person name="Grigoriev I.V."/>
            <person name="Claverie J.M."/>
            <person name="Van Etten J.L."/>
        </authorList>
    </citation>
    <scope>NUCLEOTIDE SEQUENCE [LARGE SCALE GENOMIC DNA]</scope>
    <source>
        <strain evidence="4 5">NC64A</strain>
    </source>
</reference>
<dbReference type="RefSeq" id="XP_005848446.1">
    <property type="nucleotide sequence ID" value="XM_005848384.1"/>
</dbReference>
<evidence type="ECO:0000313" key="5">
    <source>
        <dbReference type="Proteomes" id="UP000008141"/>
    </source>
</evidence>
<dbReference type="PROSITE" id="PS00107">
    <property type="entry name" value="PROTEIN_KINASE_ATP"/>
    <property type="match status" value="1"/>
</dbReference>
<dbReference type="InterPro" id="IPR029016">
    <property type="entry name" value="GAF-like_dom_sf"/>
</dbReference>
<keyword evidence="5" id="KW-1185">Reference proteome</keyword>
<gene>
    <name evidence="4" type="ORF">CHLNCDRAFT_144815</name>
</gene>
<keyword evidence="1" id="KW-0675">Receptor</keyword>
<dbReference type="SUPFAM" id="SSF56112">
    <property type="entry name" value="Protein kinase-like (PK-like)"/>
    <property type="match status" value="1"/>
</dbReference>
<evidence type="ECO:0000256" key="1">
    <source>
        <dbReference type="ARBA" id="ARBA00023170"/>
    </source>
</evidence>
<dbReference type="GO" id="GO:0005524">
    <property type="term" value="F:ATP binding"/>
    <property type="evidence" value="ECO:0007669"/>
    <property type="project" value="UniProtKB-UniRule"/>
</dbReference>
<dbReference type="Gene3D" id="3.30.450.20">
    <property type="entry name" value="PAS domain"/>
    <property type="match status" value="1"/>
</dbReference>
<keyword evidence="2" id="KW-0547">Nucleotide-binding</keyword>
<dbReference type="InterPro" id="IPR011009">
    <property type="entry name" value="Kinase-like_dom_sf"/>
</dbReference>
<sequence length="488" mass="52957">MGCSFSKAEALVDCRVLDTPAERQYDTVTGLLQQIFKARPCLGANPAPVAVVGLIGEDRLWFKSIQGLESKGGQRLHSFCEASLRLPCPTLMVVPDTLQDARFQHNQFVVNPPHVRFYCGAPLVSSEGCILGSLAVLDVKPRTIPAETANLLCSFAELVTRQLEKGRVEAWKRSANEAARKRTVRALACFEEAVVLCDVSTPGWPILYANERWIQSVGKSEQECQRSSLWAMFHFVAPSHAAQMLYAHAAIQEQKPFTLSLEFKPATNDHLGEHIPLIGIPSLLQLGKSSGEPVDVPTGYFFVILRPNTQAEAQQQGLPPLVTIPDVAPVAESTLRPSALESTFAPLSPRPSSEQPEALSEVSLGPLIGVGAHGKVYRGCWGSLKVAVKILDCWMDEGEDAADAQGKGPLLEAVDEAPDEPGVRGKQLQQVWIVSEYCDSGTLNDAIDRGWLRTRRALDAPPDMRALLQTAQASSGRAASQPAAGIER</sequence>
<dbReference type="eggNOG" id="ENOG502S8NS">
    <property type="taxonomic scope" value="Eukaryota"/>
</dbReference>
<dbReference type="KEGG" id="cvr:CHLNCDRAFT_144815"/>
<dbReference type="Pfam" id="PF01590">
    <property type="entry name" value="GAF"/>
    <property type="match status" value="1"/>
</dbReference>
<evidence type="ECO:0000259" key="3">
    <source>
        <dbReference type="Pfam" id="PF01590"/>
    </source>
</evidence>
<dbReference type="GeneID" id="17355726"/>
<dbReference type="PANTHER" id="PTHR43102:SF2">
    <property type="entry name" value="GAF DOMAIN-CONTAINING PROTEIN"/>
    <property type="match status" value="1"/>
</dbReference>
<dbReference type="EMBL" id="GL433842">
    <property type="protein sequence ID" value="EFN56344.1"/>
    <property type="molecule type" value="Genomic_DNA"/>
</dbReference>
<dbReference type="Gene3D" id="3.30.450.40">
    <property type="match status" value="1"/>
</dbReference>